<evidence type="ECO:0000256" key="5">
    <source>
        <dbReference type="ARBA" id="ARBA00023239"/>
    </source>
</evidence>
<feature type="binding site" evidence="13">
    <location>
        <position position="65"/>
    </location>
    <ligand>
        <name>Zn(2+)</name>
        <dbReference type="ChEBI" id="CHEBI:29105"/>
        <note>ligand shared between dimeric partners</note>
    </ligand>
</feature>
<evidence type="ECO:0000256" key="8">
    <source>
        <dbReference type="ARBA" id="ARBA00030892"/>
    </source>
</evidence>
<keyword evidence="5 15" id="KW-0456">Lyase</keyword>
<dbReference type="Gene3D" id="3.10.180.10">
    <property type="entry name" value="2,3-Dihydroxybiphenyl 1,2-Dioxygenase, domain 1"/>
    <property type="match status" value="1"/>
</dbReference>
<evidence type="ECO:0000256" key="10">
    <source>
        <dbReference type="ARBA" id="ARBA00033298"/>
    </source>
</evidence>
<evidence type="ECO:0000256" key="7">
    <source>
        <dbReference type="ARBA" id="ARBA00030537"/>
    </source>
</evidence>
<dbReference type="SUPFAM" id="SSF54593">
    <property type="entry name" value="Glyoxalase/Bleomycin resistance protein/Dihydroxybiphenyl dioxygenase"/>
    <property type="match status" value="1"/>
</dbReference>
<dbReference type="OrthoDB" id="192739at2"/>
<evidence type="ECO:0000256" key="13">
    <source>
        <dbReference type="PIRSR" id="PIRSR604361-3"/>
    </source>
</evidence>
<feature type="binding site" evidence="13">
    <location>
        <position position="83"/>
    </location>
    <ligand>
        <name>Zn(2+)</name>
        <dbReference type="ChEBI" id="CHEBI:29105"/>
        <note>ligand shared between dimeric partners</note>
    </ligand>
</feature>
<evidence type="ECO:0000256" key="11">
    <source>
        <dbReference type="ARBA" id="ARBA00048273"/>
    </source>
</evidence>
<dbReference type="InterPro" id="IPR018146">
    <property type="entry name" value="Glyoxalase_1_CS"/>
</dbReference>
<evidence type="ECO:0000256" key="4">
    <source>
        <dbReference type="ARBA" id="ARBA00022723"/>
    </source>
</evidence>
<reference evidence="15" key="2">
    <citation type="submission" date="2019-11" db="EMBL/GenBank/DDBJ databases">
        <title>Improved Assembly of Tolypothrix boutellei genome.</title>
        <authorList>
            <person name="Sarangi A.N."/>
            <person name="Mukherjee M."/>
            <person name="Ghosh S."/>
            <person name="Singh D."/>
            <person name="Das A."/>
            <person name="Kant S."/>
            <person name="Prusty A."/>
            <person name="Tripathy S."/>
        </authorList>
    </citation>
    <scope>NUCLEOTIDE SEQUENCE</scope>
    <source>
        <strain evidence="15">VB521301</strain>
    </source>
</reference>
<evidence type="ECO:0000256" key="1">
    <source>
        <dbReference type="ARBA" id="ARBA00005008"/>
    </source>
</evidence>
<evidence type="ECO:0000256" key="9">
    <source>
        <dbReference type="ARBA" id="ARBA00032460"/>
    </source>
</evidence>
<dbReference type="NCBIfam" id="TIGR00068">
    <property type="entry name" value="glyox_I"/>
    <property type="match status" value="1"/>
</dbReference>
<dbReference type="GO" id="GO:0004462">
    <property type="term" value="F:lactoylglutathione lyase activity"/>
    <property type="evidence" value="ECO:0007669"/>
    <property type="project" value="UniProtKB-EC"/>
</dbReference>
<dbReference type="CDD" id="cd16358">
    <property type="entry name" value="GlxI_Ni"/>
    <property type="match status" value="1"/>
</dbReference>
<dbReference type="EMBL" id="JHEG04000001">
    <property type="protein sequence ID" value="KAF3891134.1"/>
    <property type="molecule type" value="Genomic_DNA"/>
</dbReference>
<dbReference type="PROSITE" id="PS00935">
    <property type="entry name" value="GLYOXALASE_I_2"/>
    <property type="match status" value="1"/>
</dbReference>
<sequence>MRNYQRGKIMRLLHTMLRVGNLEESLKFYCEILGMKLLRRKDYPGGEFTLAFVGYGDESDHTVLELTYNWGVDKYDLGNAYGHIALGVDDIYATCEEIKKRGARVVREPGPMKHGSTTIAFVEDPDGYKVELIQLGTQGSAAKQETAQQVTA</sequence>
<dbReference type="GO" id="GO:0005737">
    <property type="term" value="C:cytoplasm"/>
    <property type="evidence" value="ECO:0007669"/>
    <property type="project" value="TreeGrafter"/>
</dbReference>
<evidence type="ECO:0000259" key="14">
    <source>
        <dbReference type="PROSITE" id="PS51819"/>
    </source>
</evidence>
<dbReference type="AlphaFoldDB" id="A0A8S9TIY4"/>
<evidence type="ECO:0000313" key="15">
    <source>
        <dbReference type="EMBL" id="KAF3891134.1"/>
    </source>
</evidence>
<organism evidence="15 16">
    <name type="scientific">Tolypothrix bouteillei VB521301</name>
    <dbReference type="NCBI Taxonomy" id="1479485"/>
    <lineage>
        <taxon>Bacteria</taxon>
        <taxon>Bacillati</taxon>
        <taxon>Cyanobacteriota</taxon>
        <taxon>Cyanophyceae</taxon>
        <taxon>Nostocales</taxon>
        <taxon>Tolypothrichaceae</taxon>
        <taxon>Tolypothrix</taxon>
    </lineage>
</organism>
<evidence type="ECO:0000256" key="6">
    <source>
        <dbReference type="ARBA" id="ARBA00030291"/>
    </source>
</evidence>
<dbReference type="InterPro" id="IPR029068">
    <property type="entry name" value="Glyas_Bleomycin-R_OHBP_Dase"/>
</dbReference>
<name>A0A8S9TIY4_9CYAN</name>
<evidence type="ECO:0000313" key="16">
    <source>
        <dbReference type="Proteomes" id="UP000029738"/>
    </source>
</evidence>
<comment type="pathway">
    <text evidence="1">Secondary metabolite metabolism; methylglyoxal degradation; (R)-lactate from methylglyoxal: step 1/2.</text>
</comment>
<evidence type="ECO:0000256" key="3">
    <source>
        <dbReference type="ARBA" id="ARBA00012081"/>
    </source>
</evidence>
<evidence type="ECO:0000256" key="2">
    <source>
        <dbReference type="ARBA" id="ARBA00010363"/>
    </source>
</evidence>
<dbReference type="InterPro" id="IPR004361">
    <property type="entry name" value="Glyoxalase_1"/>
</dbReference>
<dbReference type="Pfam" id="PF00903">
    <property type="entry name" value="Glyoxalase"/>
    <property type="match status" value="1"/>
</dbReference>
<gene>
    <name evidence="15" type="primary">gloA</name>
    <name evidence="15" type="ORF">DA73_0400025440</name>
</gene>
<dbReference type="PANTHER" id="PTHR46036">
    <property type="entry name" value="LACTOYLGLUTATHIONE LYASE"/>
    <property type="match status" value="1"/>
</dbReference>
<dbReference type="PROSITE" id="PS51819">
    <property type="entry name" value="VOC"/>
    <property type="match status" value="1"/>
</dbReference>
<protein>
    <recommendedName>
        <fullName evidence="3">lactoylglutathione lyase</fullName>
        <ecNumber evidence="3">4.4.1.5</ecNumber>
    </recommendedName>
    <alternativeName>
        <fullName evidence="8">Aldoketomutase</fullName>
    </alternativeName>
    <alternativeName>
        <fullName evidence="7">Glyoxalase I</fullName>
    </alternativeName>
    <alternativeName>
        <fullName evidence="6">Ketone-aldehyde mutase</fullName>
    </alternativeName>
    <alternativeName>
        <fullName evidence="9">Methylglyoxalase</fullName>
    </alternativeName>
    <alternativeName>
        <fullName evidence="10">S-D-lactoylglutathione methylglyoxal lyase</fullName>
    </alternativeName>
</protein>
<dbReference type="PANTHER" id="PTHR46036:SF5">
    <property type="entry name" value="LACTOYLGLUTATHIONE LYASE"/>
    <property type="match status" value="1"/>
</dbReference>
<dbReference type="InterPro" id="IPR037523">
    <property type="entry name" value="VOC_core"/>
</dbReference>
<proteinExistence type="inferred from homology"/>
<comment type="caution">
    <text evidence="15">The sequence shown here is derived from an EMBL/GenBank/DDBJ whole genome shotgun (WGS) entry which is preliminary data.</text>
</comment>
<feature type="domain" description="VOC" evidence="14">
    <location>
        <begin position="11"/>
        <end position="135"/>
    </location>
</feature>
<feature type="active site" description="Proton donor/acceptor" evidence="12">
    <location>
        <position position="131"/>
    </location>
</feature>
<dbReference type="GO" id="GO:0019243">
    <property type="term" value="P:methylglyoxal catabolic process to D-lactate via S-lactoyl-glutathione"/>
    <property type="evidence" value="ECO:0007669"/>
    <property type="project" value="TreeGrafter"/>
</dbReference>
<keyword evidence="16" id="KW-1185">Reference proteome</keyword>
<keyword evidence="13" id="KW-0862">Zinc</keyword>
<dbReference type="EC" id="4.4.1.5" evidence="3"/>
<comment type="catalytic activity">
    <reaction evidence="11">
        <text>(R)-S-lactoylglutathione = methylglyoxal + glutathione</text>
        <dbReference type="Rhea" id="RHEA:19069"/>
        <dbReference type="ChEBI" id="CHEBI:17158"/>
        <dbReference type="ChEBI" id="CHEBI:57474"/>
        <dbReference type="ChEBI" id="CHEBI:57925"/>
        <dbReference type="EC" id="4.4.1.5"/>
    </reaction>
</comment>
<dbReference type="InterPro" id="IPR004360">
    <property type="entry name" value="Glyas_Fos-R_dOase_dom"/>
</dbReference>
<comment type="similarity">
    <text evidence="2">Belongs to the glyoxalase I family.</text>
</comment>
<evidence type="ECO:0000256" key="12">
    <source>
        <dbReference type="PIRSR" id="PIRSR604361-1"/>
    </source>
</evidence>
<accession>A0A8S9TIY4</accession>
<reference evidence="15" key="1">
    <citation type="journal article" date="2015" name="Genome Announc.">
        <title>Draft Genome Sequence of Tolypothrix boutellei Strain VB521301.</title>
        <authorList>
            <person name="Chandrababunaidu M.M."/>
            <person name="Singh D."/>
            <person name="Sen D."/>
            <person name="Bhan S."/>
            <person name="Das S."/>
            <person name="Gupta A."/>
            <person name="Adhikary S.P."/>
            <person name="Tripathy S."/>
        </authorList>
    </citation>
    <scope>NUCLEOTIDE SEQUENCE</scope>
    <source>
        <strain evidence="15">VB521301</strain>
    </source>
</reference>
<feature type="binding site" evidence="13">
    <location>
        <position position="131"/>
    </location>
    <ligand>
        <name>Zn(2+)</name>
        <dbReference type="ChEBI" id="CHEBI:29105"/>
        <note>ligand shared between dimeric partners</note>
    </ligand>
</feature>
<comment type="cofactor">
    <cofactor evidence="13">
        <name>Zn(2+)</name>
        <dbReference type="ChEBI" id="CHEBI:29105"/>
    </cofactor>
    <text evidence="13">Binds 1 zinc ion per subunit. In the homodimer, two zinc ions are bound between subunits.</text>
</comment>
<keyword evidence="4 13" id="KW-0479">Metal-binding</keyword>
<dbReference type="Proteomes" id="UP000029738">
    <property type="component" value="Unassembled WGS sequence"/>
</dbReference>
<dbReference type="GO" id="GO:0046872">
    <property type="term" value="F:metal ion binding"/>
    <property type="evidence" value="ECO:0007669"/>
    <property type="project" value="UniProtKB-KW"/>
</dbReference>